<dbReference type="OrthoDB" id="9810005at2"/>
<feature type="binding site" evidence="3">
    <location>
        <position position="8"/>
    </location>
    <ligand>
        <name>a divalent metal cation</name>
        <dbReference type="ChEBI" id="CHEBI:60240"/>
        <label>1</label>
    </ligand>
</feature>
<keyword evidence="5" id="KW-1185">Reference proteome</keyword>
<dbReference type="PROSITE" id="PS01091">
    <property type="entry name" value="TATD_3"/>
    <property type="match status" value="1"/>
</dbReference>
<organism evidence="4 5">
    <name type="scientific">Treponema succinifaciens (strain ATCC 33096 / DSM 2489 / 6091)</name>
    <dbReference type="NCBI Taxonomy" id="869209"/>
    <lineage>
        <taxon>Bacteria</taxon>
        <taxon>Pseudomonadati</taxon>
        <taxon>Spirochaetota</taxon>
        <taxon>Spirochaetia</taxon>
        <taxon>Spirochaetales</taxon>
        <taxon>Treponemataceae</taxon>
        <taxon>Treponema</taxon>
    </lineage>
</organism>
<feature type="binding site" evidence="3">
    <location>
        <position position="244"/>
    </location>
    <ligand>
        <name>a divalent metal cation</name>
        <dbReference type="ChEBI" id="CHEBI:60240"/>
        <label>1</label>
    </ligand>
</feature>
<name>F2NUS4_TRES6</name>
<keyword evidence="2" id="KW-0378">Hydrolase</keyword>
<evidence type="ECO:0000313" key="5">
    <source>
        <dbReference type="Proteomes" id="UP000006852"/>
    </source>
</evidence>
<reference evidence="4 5" key="1">
    <citation type="journal article" date="2011" name="Stand. Genomic Sci.">
        <title>Complete genome sequence of Treponema succinifaciens type strain (6091).</title>
        <authorList>
            <person name="Han C."/>
            <person name="Gronow S."/>
            <person name="Teshima H."/>
            <person name="Lapidus A."/>
            <person name="Nolan M."/>
            <person name="Lucas S."/>
            <person name="Hammon N."/>
            <person name="Deshpande S."/>
            <person name="Cheng J.F."/>
            <person name="Zeytun A."/>
            <person name="Tapia R."/>
            <person name="Goodwin L."/>
            <person name="Pitluck S."/>
            <person name="Liolios K."/>
            <person name="Pagani I."/>
            <person name="Ivanova N."/>
            <person name="Mavromatis K."/>
            <person name="Mikhailova N."/>
            <person name="Huntemann M."/>
            <person name="Pati A."/>
            <person name="Chen A."/>
            <person name="Palaniappan K."/>
            <person name="Land M."/>
            <person name="Hauser L."/>
            <person name="Brambilla E.M."/>
            <person name="Rohde M."/>
            <person name="Goker M."/>
            <person name="Woyke T."/>
            <person name="Bristow J."/>
            <person name="Eisen J.A."/>
            <person name="Markowitz V."/>
            <person name="Hugenholtz P."/>
            <person name="Kyrpides N.C."/>
            <person name="Klenk H.P."/>
            <person name="Detter J.C."/>
        </authorList>
    </citation>
    <scope>NUCLEOTIDE SEQUENCE [LARGE SCALE GENOMIC DNA]</scope>
    <source>
        <strain evidence="5">ATCC 33096 / DSM 2489 / 6091</strain>
    </source>
</reference>
<dbReference type="STRING" id="869209.Tresu_0985"/>
<evidence type="ECO:0000313" key="4">
    <source>
        <dbReference type="EMBL" id="AEB13905.1"/>
    </source>
</evidence>
<dbReference type="eggNOG" id="COG0084">
    <property type="taxonomic scope" value="Bacteria"/>
</dbReference>
<evidence type="ECO:0000256" key="2">
    <source>
        <dbReference type="ARBA" id="ARBA00022801"/>
    </source>
</evidence>
<dbReference type="CDD" id="cd01310">
    <property type="entry name" value="TatD_DNAse"/>
    <property type="match status" value="1"/>
</dbReference>
<dbReference type="PANTHER" id="PTHR46124:SF2">
    <property type="entry name" value="D-AMINOACYL-TRNA DEACYLASE"/>
    <property type="match status" value="1"/>
</dbReference>
<dbReference type="InterPro" id="IPR032466">
    <property type="entry name" value="Metal_Hydrolase"/>
</dbReference>
<feature type="binding site" evidence="3">
    <location>
        <position position="6"/>
    </location>
    <ligand>
        <name>a divalent metal cation</name>
        <dbReference type="ChEBI" id="CHEBI:60240"/>
        <label>1</label>
    </ligand>
</feature>
<dbReference type="RefSeq" id="WP_013701197.1">
    <property type="nucleotide sequence ID" value="NC_015385.1"/>
</dbReference>
<dbReference type="EMBL" id="CP002631">
    <property type="protein sequence ID" value="AEB13905.1"/>
    <property type="molecule type" value="Genomic_DNA"/>
</dbReference>
<dbReference type="Gene3D" id="3.20.20.140">
    <property type="entry name" value="Metal-dependent hydrolases"/>
    <property type="match status" value="1"/>
</dbReference>
<reference evidence="5" key="2">
    <citation type="submission" date="2011-04" db="EMBL/GenBank/DDBJ databases">
        <title>The complete genome of chromosome of Treponema succinifaciens DSM 2489.</title>
        <authorList>
            <person name="Lucas S."/>
            <person name="Copeland A."/>
            <person name="Lapidus A."/>
            <person name="Bruce D."/>
            <person name="Goodwin L."/>
            <person name="Pitluck S."/>
            <person name="Peters L."/>
            <person name="Kyrpides N."/>
            <person name="Mavromatis K."/>
            <person name="Ivanova N."/>
            <person name="Ovchinnikova G."/>
            <person name="Teshima H."/>
            <person name="Detter J.C."/>
            <person name="Tapia R."/>
            <person name="Han C."/>
            <person name="Land M."/>
            <person name="Hauser L."/>
            <person name="Markowitz V."/>
            <person name="Cheng J.-F."/>
            <person name="Hugenholtz P."/>
            <person name="Woyke T."/>
            <person name="Wu D."/>
            <person name="Gronow S."/>
            <person name="Wellnitz S."/>
            <person name="Brambilla E."/>
            <person name="Klenk H.-P."/>
            <person name="Eisen J.A."/>
        </authorList>
    </citation>
    <scope>NUCLEOTIDE SEQUENCE [LARGE SCALE GENOMIC DNA]</scope>
    <source>
        <strain evidence="5">ATCC 33096 / DSM 2489 / 6091</strain>
    </source>
</reference>
<evidence type="ECO:0000256" key="1">
    <source>
        <dbReference type="ARBA" id="ARBA00009275"/>
    </source>
</evidence>
<dbReference type="Proteomes" id="UP000006852">
    <property type="component" value="Chromosome"/>
</dbReference>
<dbReference type="KEGG" id="tsu:Tresu_0985"/>
<dbReference type="GO" id="GO:0046872">
    <property type="term" value="F:metal ion binding"/>
    <property type="evidence" value="ECO:0007669"/>
    <property type="project" value="UniProtKB-KW"/>
</dbReference>
<dbReference type="InterPro" id="IPR001130">
    <property type="entry name" value="TatD-like"/>
</dbReference>
<comment type="similarity">
    <text evidence="1">Belongs to the metallo-dependent hydrolases superfamily. TatD-type hydrolase family.</text>
</comment>
<dbReference type="HOGENOM" id="CLU_031506_4_3_12"/>
<dbReference type="GO" id="GO:0016788">
    <property type="term" value="F:hydrolase activity, acting on ester bonds"/>
    <property type="evidence" value="ECO:0007669"/>
    <property type="project" value="InterPro"/>
</dbReference>
<dbReference type="SUPFAM" id="SSF51556">
    <property type="entry name" value="Metallo-dependent hydrolases"/>
    <property type="match status" value="1"/>
</dbReference>
<proteinExistence type="inferred from homology"/>
<dbReference type="AlphaFoldDB" id="F2NUS4"/>
<protein>
    <submittedName>
        <fullName evidence="4">TatD-related deoxyribonuclease</fullName>
    </submittedName>
</protein>
<dbReference type="InterPro" id="IPR018228">
    <property type="entry name" value="DNase_TatD-rel_CS"/>
</dbReference>
<dbReference type="PIRSF" id="PIRSF005902">
    <property type="entry name" value="DNase_TatD"/>
    <property type="match status" value="1"/>
</dbReference>
<dbReference type="GO" id="GO:0005829">
    <property type="term" value="C:cytosol"/>
    <property type="evidence" value="ECO:0007669"/>
    <property type="project" value="TreeGrafter"/>
</dbReference>
<evidence type="ECO:0000256" key="3">
    <source>
        <dbReference type="PIRSR" id="PIRSR005902-1"/>
    </source>
</evidence>
<dbReference type="Pfam" id="PF01026">
    <property type="entry name" value="TatD_DNase"/>
    <property type="match status" value="1"/>
</dbReference>
<feature type="binding site" evidence="3">
    <location>
        <position position="168"/>
    </location>
    <ligand>
        <name>a divalent metal cation</name>
        <dbReference type="ChEBI" id="CHEBI:60240"/>
        <label>2</label>
    </ligand>
</feature>
<feature type="binding site" evidence="3">
    <location>
        <position position="119"/>
    </location>
    <ligand>
        <name>a divalent metal cation</name>
        <dbReference type="ChEBI" id="CHEBI:60240"/>
        <label>1</label>
    </ligand>
</feature>
<accession>F2NUS4</accession>
<dbReference type="PANTHER" id="PTHR46124">
    <property type="entry name" value="D-AMINOACYL-TRNA DEACYLASE"/>
    <property type="match status" value="1"/>
</dbReference>
<keyword evidence="3" id="KW-0479">Metal-binding</keyword>
<dbReference type="GeneID" id="302998149"/>
<feature type="binding site" evidence="3">
    <location>
        <position position="191"/>
    </location>
    <ligand>
        <name>a divalent metal cation</name>
        <dbReference type="ChEBI" id="CHEBI:60240"/>
        <label>2</label>
    </ligand>
</feature>
<sequence>MFSDTHFHFHYLVENNSQEFGTEILEQMAKNRIYFGLDIGTKCSDLAERAQILENCLEEIPDVNLQSKLKKSIFFSSGIWPDPDSIKERESCLEELRDSIEEFKESSSCFSSHLAAIGEGGIDHHWNPSGPDGRNESDFDKEMFFGEKELFEMQLELAKELDLPFIVHSRDGFEDTVDVLRAANYNRGIIHCFSYGLSEAKTFLDLGWYLAFGGATTYTKKAKMDELIELLQYVPKDRILLETDSPYLAPVPMRGSENNPLLIKYTYEFISEKIGLSVDKLNKIVDDNCSELFKLKK</sequence>
<gene>
    <name evidence="4" type="ordered locus">Tresu_0985</name>
</gene>